<keyword evidence="2" id="KW-1185">Reference proteome</keyword>
<evidence type="ECO:0000313" key="1">
    <source>
        <dbReference type="EMBL" id="MBD6621306.1"/>
    </source>
</evidence>
<protein>
    <submittedName>
        <fullName evidence="1">Uncharacterized protein</fullName>
    </submittedName>
</protein>
<dbReference type="EMBL" id="VJXY01000170">
    <property type="protein sequence ID" value="MBD6621306.1"/>
    <property type="molecule type" value="Genomic_DNA"/>
</dbReference>
<dbReference type="Proteomes" id="UP001165986">
    <property type="component" value="Unassembled WGS sequence"/>
</dbReference>
<name>A0AA40VVY3_9NOST</name>
<proteinExistence type="predicted"/>
<reference evidence="1" key="1">
    <citation type="submission" date="2019-07" db="EMBL/GenBank/DDBJ databases">
        <title>Toxilogical consequences of a new and cryptic species of cyanobacteria (Komarekiella delphini-convector) recovered from the epidermis of a bottlenose dolphin and 1500 ft. in the air.</title>
        <authorList>
            <person name="Brown A.O."/>
            <person name="Dvorak P."/>
            <person name="Villanueva C.D."/>
            <person name="Foss A.J."/>
            <person name="Garvey A.D."/>
            <person name="Gibson Q.A."/>
            <person name="Johansen J.R."/>
            <person name="Casamatta D.A."/>
        </authorList>
    </citation>
    <scope>NUCLEOTIDE SEQUENCE</scope>
    <source>
        <strain evidence="1">SJRDD-AB1</strain>
    </source>
</reference>
<gene>
    <name evidence="1" type="ORF">FNW02_37895</name>
</gene>
<evidence type="ECO:0000313" key="2">
    <source>
        <dbReference type="Proteomes" id="UP001165986"/>
    </source>
</evidence>
<sequence>MTKNRCRVVELKGGVYIVMLPDEFNNKIRALLPNKSNYKALGVNTSNKFVYQDCKTQMLRIVSPETEPWEKEWDILLSFQRKKSDKAEYDSRLDLKLFYPEDDSLIKATIVRDLIRADYPRSDIITLRFAAFPSEPINYKFWVVYSIVEIV</sequence>
<accession>A0AA40VVY3</accession>
<dbReference type="AlphaFoldDB" id="A0AA40VVY3"/>
<comment type="caution">
    <text evidence="1">The sequence shown here is derived from an EMBL/GenBank/DDBJ whole genome shotgun (WGS) entry which is preliminary data.</text>
</comment>
<organism evidence="1 2">
    <name type="scientific">Komarekiella delphini-convector SJRDD-AB1</name>
    <dbReference type="NCBI Taxonomy" id="2593771"/>
    <lineage>
        <taxon>Bacteria</taxon>
        <taxon>Bacillati</taxon>
        <taxon>Cyanobacteriota</taxon>
        <taxon>Cyanophyceae</taxon>
        <taxon>Nostocales</taxon>
        <taxon>Nostocaceae</taxon>
        <taxon>Komarekiella</taxon>
        <taxon>Komarekiella delphini-convector</taxon>
    </lineage>
</organism>